<keyword evidence="6 13" id="KW-0812">Transmembrane</keyword>
<feature type="transmembrane region" description="Helical" evidence="13">
    <location>
        <begin position="308"/>
        <end position="333"/>
    </location>
</feature>
<organism evidence="14 15">
    <name type="scientific">Mycena venus</name>
    <dbReference type="NCBI Taxonomy" id="2733690"/>
    <lineage>
        <taxon>Eukaryota</taxon>
        <taxon>Fungi</taxon>
        <taxon>Dikarya</taxon>
        <taxon>Basidiomycota</taxon>
        <taxon>Agaricomycotina</taxon>
        <taxon>Agaricomycetes</taxon>
        <taxon>Agaricomycetidae</taxon>
        <taxon>Agaricales</taxon>
        <taxon>Marasmiineae</taxon>
        <taxon>Mycenaceae</taxon>
        <taxon>Mycena</taxon>
    </lineage>
</organism>
<proteinExistence type="inferred from homology"/>
<keyword evidence="15" id="KW-1185">Reference proteome</keyword>
<keyword evidence="12 13" id="KW-0472">Membrane</keyword>
<evidence type="ECO:0000256" key="1">
    <source>
        <dbReference type="ARBA" id="ARBA00001971"/>
    </source>
</evidence>
<dbReference type="GO" id="GO:0005506">
    <property type="term" value="F:iron ion binding"/>
    <property type="evidence" value="ECO:0007669"/>
    <property type="project" value="InterPro"/>
</dbReference>
<evidence type="ECO:0000256" key="6">
    <source>
        <dbReference type="ARBA" id="ARBA00022692"/>
    </source>
</evidence>
<evidence type="ECO:0000256" key="3">
    <source>
        <dbReference type="ARBA" id="ARBA00004721"/>
    </source>
</evidence>
<comment type="subcellular location">
    <subcellularLocation>
        <location evidence="2">Membrane</location>
    </subcellularLocation>
</comment>
<keyword evidence="5" id="KW-0349">Heme</keyword>
<keyword evidence="9" id="KW-0560">Oxidoreductase</keyword>
<evidence type="ECO:0000256" key="9">
    <source>
        <dbReference type="ARBA" id="ARBA00023002"/>
    </source>
</evidence>
<feature type="transmembrane region" description="Helical" evidence="13">
    <location>
        <begin position="368"/>
        <end position="389"/>
    </location>
</feature>
<name>A0A8H6YFW1_9AGAR</name>
<evidence type="ECO:0000256" key="11">
    <source>
        <dbReference type="ARBA" id="ARBA00023033"/>
    </source>
</evidence>
<dbReference type="GO" id="GO:0020037">
    <property type="term" value="F:heme binding"/>
    <property type="evidence" value="ECO:0007669"/>
    <property type="project" value="InterPro"/>
</dbReference>
<comment type="cofactor">
    <cofactor evidence="1">
        <name>heme</name>
        <dbReference type="ChEBI" id="CHEBI:30413"/>
    </cofactor>
</comment>
<reference evidence="14" key="1">
    <citation type="submission" date="2020-05" db="EMBL/GenBank/DDBJ databases">
        <title>Mycena genomes resolve the evolution of fungal bioluminescence.</title>
        <authorList>
            <person name="Tsai I.J."/>
        </authorList>
    </citation>
    <scope>NUCLEOTIDE SEQUENCE</scope>
    <source>
        <strain evidence="14">CCC161011</strain>
    </source>
</reference>
<evidence type="ECO:0000256" key="8">
    <source>
        <dbReference type="ARBA" id="ARBA00022989"/>
    </source>
</evidence>
<evidence type="ECO:0000256" key="5">
    <source>
        <dbReference type="ARBA" id="ARBA00022617"/>
    </source>
</evidence>
<dbReference type="InterPro" id="IPR050121">
    <property type="entry name" value="Cytochrome_P450_monoxygenase"/>
</dbReference>
<keyword evidence="7" id="KW-0479">Metal-binding</keyword>
<evidence type="ECO:0000313" key="14">
    <source>
        <dbReference type="EMBL" id="KAF7357961.1"/>
    </source>
</evidence>
<evidence type="ECO:0000256" key="7">
    <source>
        <dbReference type="ARBA" id="ARBA00022723"/>
    </source>
</evidence>
<comment type="caution">
    <text evidence="14">The sequence shown here is derived from an EMBL/GenBank/DDBJ whole genome shotgun (WGS) entry which is preliminary data.</text>
</comment>
<protein>
    <submittedName>
        <fullName evidence="14">Cytochrome P450</fullName>
    </submittedName>
</protein>
<dbReference type="SUPFAM" id="SSF48264">
    <property type="entry name" value="Cytochrome P450"/>
    <property type="match status" value="1"/>
</dbReference>
<evidence type="ECO:0000313" key="15">
    <source>
        <dbReference type="Proteomes" id="UP000620124"/>
    </source>
</evidence>
<comment type="pathway">
    <text evidence="3">Secondary metabolite biosynthesis; terpenoid biosynthesis.</text>
</comment>
<dbReference type="Pfam" id="PF00067">
    <property type="entry name" value="p450"/>
    <property type="match status" value="1"/>
</dbReference>
<dbReference type="Proteomes" id="UP000620124">
    <property type="component" value="Unassembled WGS sequence"/>
</dbReference>
<evidence type="ECO:0000256" key="2">
    <source>
        <dbReference type="ARBA" id="ARBA00004370"/>
    </source>
</evidence>
<evidence type="ECO:0000256" key="4">
    <source>
        <dbReference type="ARBA" id="ARBA00010617"/>
    </source>
</evidence>
<evidence type="ECO:0000256" key="12">
    <source>
        <dbReference type="ARBA" id="ARBA00023136"/>
    </source>
</evidence>
<keyword evidence="8 13" id="KW-1133">Transmembrane helix</keyword>
<sequence>MSHGSGIFSLDSLGCLPSLLIQSNPQPHPWATADIMALWSALHVYFMHTASRFLAGNMPELFLSEKYGEHEFQWLETYGPFYSIQGCFGESRLMISDPLALKYIINNHHTQRHRHLRNIMNPLFSSKNIRASLPIIKETARKLVEQWGSLGFPGHTVDISGTISDVAQDVTGDAILRYSFDSLTGESDLSKAQRTIIDSAACLTKSAQLVDAALPYIPDFFFRWAWHLPLPGMRIMQVYRRQTYELSRHLVQKIRDGEGSPVQETLIGRLCGFFARGNHSIANPKVGVPDEDIPVHLRTILLAAQDTLARLFVTFALLSTLIFLQSCVLQWTLYKLAQMEDLQQELRLEIQSASANGIDDLDYDKMPLLSAIINVGVQVFVCCILPLTFCRKFYVSIHHSHWRNALLPRIIPFLSAAQFRVPLASTFPKYLSKGGNVFISASRPTTGTYLVTPNINFNKSQQTHLYLGT</sequence>
<dbReference type="PANTHER" id="PTHR24305:SF166">
    <property type="entry name" value="CYTOCHROME P450 12A4, MITOCHONDRIAL-RELATED"/>
    <property type="match status" value="1"/>
</dbReference>
<dbReference type="EMBL" id="JACAZI010000006">
    <property type="protein sequence ID" value="KAF7357961.1"/>
    <property type="molecule type" value="Genomic_DNA"/>
</dbReference>
<evidence type="ECO:0000256" key="10">
    <source>
        <dbReference type="ARBA" id="ARBA00023004"/>
    </source>
</evidence>
<dbReference type="GO" id="GO:0016705">
    <property type="term" value="F:oxidoreductase activity, acting on paired donors, with incorporation or reduction of molecular oxygen"/>
    <property type="evidence" value="ECO:0007669"/>
    <property type="project" value="InterPro"/>
</dbReference>
<keyword evidence="10" id="KW-0408">Iron</keyword>
<dbReference type="InterPro" id="IPR001128">
    <property type="entry name" value="Cyt_P450"/>
</dbReference>
<dbReference type="OrthoDB" id="5076166at2759"/>
<accession>A0A8H6YFW1</accession>
<evidence type="ECO:0000256" key="13">
    <source>
        <dbReference type="SAM" id="Phobius"/>
    </source>
</evidence>
<dbReference type="AlphaFoldDB" id="A0A8H6YFW1"/>
<dbReference type="PANTHER" id="PTHR24305">
    <property type="entry name" value="CYTOCHROME P450"/>
    <property type="match status" value="1"/>
</dbReference>
<comment type="similarity">
    <text evidence="4">Belongs to the cytochrome P450 family.</text>
</comment>
<dbReference type="InterPro" id="IPR036396">
    <property type="entry name" value="Cyt_P450_sf"/>
</dbReference>
<gene>
    <name evidence="14" type="ORF">MVEN_00842800</name>
</gene>
<dbReference type="GO" id="GO:0004497">
    <property type="term" value="F:monooxygenase activity"/>
    <property type="evidence" value="ECO:0007669"/>
    <property type="project" value="UniProtKB-KW"/>
</dbReference>
<keyword evidence="11" id="KW-0503">Monooxygenase</keyword>
<dbReference type="GO" id="GO:0016020">
    <property type="term" value="C:membrane"/>
    <property type="evidence" value="ECO:0007669"/>
    <property type="project" value="UniProtKB-SubCell"/>
</dbReference>
<dbReference type="Gene3D" id="1.10.630.10">
    <property type="entry name" value="Cytochrome P450"/>
    <property type="match status" value="1"/>
</dbReference>